<sequence length="123" mass="14776">MELRDSDPPSKSFFRSHANHYINNSYNYYVYMKNLIMNNLRLVITIICFLITLYIQHIENMNKLQELDHRYKTLEIKVDDQYKKIDAIKLDKSVFEATMIQVTAIRDDIKEIRSDIKSILREN</sequence>
<evidence type="ECO:0000313" key="2">
    <source>
        <dbReference type="EMBL" id="CUN23226.1"/>
    </source>
</evidence>
<keyword evidence="1" id="KW-1133">Transmembrane helix</keyword>
<gene>
    <name evidence="2" type="ORF">ERS852429_02733</name>
</gene>
<organism evidence="2 3">
    <name type="scientific">Parabacteroides distasonis</name>
    <dbReference type="NCBI Taxonomy" id="823"/>
    <lineage>
        <taxon>Bacteria</taxon>
        <taxon>Pseudomonadati</taxon>
        <taxon>Bacteroidota</taxon>
        <taxon>Bacteroidia</taxon>
        <taxon>Bacteroidales</taxon>
        <taxon>Tannerellaceae</taxon>
        <taxon>Parabacteroides</taxon>
    </lineage>
</organism>
<dbReference type="EMBL" id="CYXP01000006">
    <property type="protein sequence ID" value="CUN23226.1"/>
    <property type="molecule type" value="Genomic_DNA"/>
</dbReference>
<reference evidence="2 3" key="1">
    <citation type="submission" date="2015-09" db="EMBL/GenBank/DDBJ databases">
        <authorList>
            <consortium name="Pathogen Informatics"/>
        </authorList>
    </citation>
    <scope>NUCLEOTIDE SEQUENCE [LARGE SCALE GENOMIC DNA]</scope>
    <source>
        <strain evidence="2 3">2789STDY5608872</strain>
    </source>
</reference>
<evidence type="ECO:0000256" key="1">
    <source>
        <dbReference type="SAM" id="Phobius"/>
    </source>
</evidence>
<dbReference type="AlphaFoldDB" id="A0A173V970"/>
<evidence type="ECO:0000313" key="3">
    <source>
        <dbReference type="Proteomes" id="UP000095591"/>
    </source>
</evidence>
<name>A0A173V970_PARDI</name>
<keyword evidence="1" id="KW-0812">Transmembrane</keyword>
<proteinExistence type="predicted"/>
<feature type="transmembrane region" description="Helical" evidence="1">
    <location>
        <begin position="35"/>
        <end position="55"/>
    </location>
</feature>
<accession>A0A173V970</accession>
<dbReference type="Proteomes" id="UP000095591">
    <property type="component" value="Unassembled WGS sequence"/>
</dbReference>
<protein>
    <submittedName>
        <fullName evidence="2">Uncharacterized protein</fullName>
    </submittedName>
</protein>
<keyword evidence="1" id="KW-0472">Membrane</keyword>